<name>A0ABT3JXG4_9XANT</name>
<organism evidence="1 2">
    <name type="scientific">Xanthomonas chitinilytica</name>
    <dbReference type="NCBI Taxonomy" id="2989819"/>
    <lineage>
        <taxon>Bacteria</taxon>
        <taxon>Pseudomonadati</taxon>
        <taxon>Pseudomonadota</taxon>
        <taxon>Gammaproteobacteria</taxon>
        <taxon>Lysobacterales</taxon>
        <taxon>Lysobacteraceae</taxon>
        <taxon>Xanthomonas</taxon>
    </lineage>
</organism>
<gene>
    <name evidence="1" type="ORF">OK345_11775</name>
</gene>
<evidence type="ECO:0000313" key="2">
    <source>
        <dbReference type="Proteomes" id="UP001209922"/>
    </source>
</evidence>
<sequence>MQAIQGRSLLRGETTLEELRTLTAIFEDAAPLLDDDLIDAAYDAMVVDGDLRLPALDTFEAGLCILVVTGDLLIDGAYSDHDDPATGVFVLGNMRAGSVWTAGTLGVQGELQVARTLAGFYNDYSASLLGPVRAGVFWPENHWFDLHSEPAFDVVLGQQSHYRVPDAWRGLLDRPLRGRALLEQVDDALVHEQVAEFEVGQIEDASLTELLDWDQLRAFIQADRPLLKA</sequence>
<proteinExistence type="predicted"/>
<comment type="caution">
    <text evidence="1">The sequence shown here is derived from an EMBL/GenBank/DDBJ whole genome shotgun (WGS) entry which is preliminary data.</text>
</comment>
<dbReference type="Proteomes" id="UP001209922">
    <property type="component" value="Unassembled WGS sequence"/>
</dbReference>
<accession>A0ABT3JXG4</accession>
<keyword evidence="2" id="KW-1185">Reference proteome</keyword>
<reference evidence="1 2" key="1">
    <citation type="submission" date="2022-10" db="EMBL/GenBank/DDBJ databases">
        <title>Xanthomonas sp. H13-6.</title>
        <authorList>
            <person name="Liu X."/>
            <person name="Deng Z."/>
            <person name="Jiang Y."/>
            <person name="Yu T."/>
            <person name="Ai J."/>
        </authorList>
    </citation>
    <scope>NUCLEOTIDE SEQUENCE [LARGE SCALE GENOMIC DNA]</scope>
    <source>
        <strain evidence="1 2">H13-6</strain>
    </source>
</reference>
<evidence type="ECO:0000313" key="1">
    <source>
        <dbReference type="EMBL" id="MCW4473182.1"/>
    </source>
</evidence>
<protein>
    <submittedName>
        <fullName evidence="1">Uncharacterized protein</fullName>
    </submittedName>
</protein>
<dbReference type="RefSeq" id="WP_265128165.1">
    <property type="nucleotide sequence ID" value="NZ_JAPCHY010000009.1"/>
</dbReference>
<dbReference type="EMBL" id="JAPCHY010000009">
    <property type="protein sequence ID" value="MCW4473182.1"/>
    <property type="molecule type" value="Genomic_DNA"/>
</dbReference>